<proteinExistence type="predicted"/>
<feature type="transmembrane region" description="Helical" evidence="1">
    <location>
        <begin position="48"/>
        <end position="66"/>
    </location>
</feature>
<evidence type="ECO:0000313" key="2">
    <source>
        <dbReference type="EMBL" id="KDR96442.1"/>
    </source>
</evidence>
<keyword evidence="1" id="KW-1133">Transmembrane helix</keyword>
<gene>
    <name evidence="2" type="ORF">CLIT_2c00480</name>
</gene>
<feature type="transmembrane region" description="Helical" evidence="1">
    <location>
        <begin position="9"/>
        <end position="28"/>
    </location>
</feature>
<reference evidence="2 3" key="1">
    <citation type="submission" date="2014-03" db="EMBL/GenBank/DDBJ databases">
        <title>Genome sequence of Clostridium litorale W6, DSM 5388.</title>
        <authorList>
            <person name="Poehlein A."/>
            <person name="Jagirdar A."/>
            <person name="Khonsari B."/>
            <person name="Chibani C.M."/>
            <person name="Gutierrez Gutierrez D.A."/>
            <person name="Davydova E."/>
            <person name="Alghaithi H.S."/>
            <person name="Nair K.P."/>
            <person name="Dhamotharan K."/>
            <person name="Chandran L."/>
            <person name="G W."/>
            <person name="Daniel R."/>
        </authorList>
    </citation>
    <scope>NUCLEOTIDE SEQUENCE [LARGE SCALE GENOMIC DNA]</scope>
    <source>
        <strain evidence="2 3">W6</strain>
    </source>
</reference>
<feature type="transmembrane region" description="Helical" evidence="1">
    <location>
        <begin position="78"/>
        <end position="100"/>
    </location>
</feature>
<accession>A0A069RQJ1</accession>
<organism evidence="2 3">
    <name type="scientific">Peptoclostridium litorale DSM 5388</name>
    <dbReference type="NCBI Taxonomy" id="1121324"/>
    <lineage>
        <taxon>Bacteria</taxon>
        <taxon>Bacillati</taxon>
        <taxon>Bacillota</taxon>
        <taxon>Clostridia</taxon>
        <taxon>Peptostreptococcales</taxon>
        <taxon>Peptoclostridiaceae</taxon>
        <taxon>Peptoclostridium</taxon>
    </lineage>
</organism>
<protein>
    <submittedName>
        <fullName evidence="2">Uncharacterized protein</fullName>
    </submittedName>
</protein>
<dbReference type="AlphaFoldDB" id="A0A069RQJ1"/>
<dbReference type="RefSeq" id="WP_038260833.1">
    <property type="nucleotide sequence ID" value="NZ_FSRH01000001.1"/>
</dbReference>
<evidence type="ECO:0000256" key="1">
    <source>
        <dbReference type="SAM" id="Phobius"/>
    </source>
</evidence>
<keyword evidence="1" id="KW-0472">Membrane</keyword>
<dbReference type="Proteomes" id="UP000027946">
    <property type="component" value="Unassembled WGS sequence"/>
</dbReference>
<sequence length="143" mass="16517">MRRRKNTKFYIFYGIAIAAYIIAAGAMLPGEKEMPAEGFDWAVENAPYLIWFAGFGGLTGLIGVFEQKRYTGYWMFEWTKFTVFFTIGLILSAMHFMPFLNLQVIKPHMEAAAPYFKNNIILVFGMFLIGWALPSSIYKERLR</sequence>
<dbReference type="EMBL" id="JJMM01000002">
    <property type="protein sequence ID" value="KDR96442.1"/>
    <property type="molecule type" value="Genomic_DNA"/>
</dbReference>
<comment type="caution">
    <text evidence="2">The sequence shown here is derived from an EMBL/GenBank/DDBJ whole genome shotgun (WGS) entry which is preliminary data.</text>
</comment>
<dbReference type="STRING" id="1121324.CLIT_2c00480"/>
<keyword evidence="3" id="KW-1185">Reference proteome</keyword>
<feature type="transmembrane region" description="Helical" evidence="1">
    <location>
        <begin position="120"/>
        <end position="138"/>
    </location>
</feature>
<keyword evidence="1" id="KW-0812">Transmembrane</keyword>
<name>A0A069RQJ1_PEPLI</name>
<evidence type="ECO:0000313" key="3">
    <source>
        <dbReference type="Proteomes" id="UP000027946"/>
    </source>
</evidence>